<dbReference type="RefSeq" id="WP_201830614.1">
    <property type="nucleotide sequence ID" value="NZ_JAERRK010000001.1"/>
</dbReference>
<comment type="caution">
    <text evidence="3">The sequence shown here is derived from an EMBL/GenBank/DDBJ whole genome shotgun (WGS) entry which is preliminary data.</text>
</comment>
<feature type="region of interest" description="Disordered" evidence="1">
    <location>
        <begin position="88"/>
        <end position="107"/>
    </location>
</feature>
<feature type="chain" id="PRO_5037437204" description="Intersectin-EH binding protein Ibp1" evidence="2">
    <location>
        <begin position="28"/>
        <end position="107"/>
    </location>
</feature>
<accession>A0A937EEB0</accession>
<protein>
    <recommendedName>
        <fullName evidence="5">Intersectin-EH binding protein Ibp1</fullName>
    </recommendedName>
</protein>
<sequence>MFSAKKIAAVSGLLGGVVLAGITQAHADPGTCTRDLLGSLTCTQHISGKIPEDGVIPHQENCQPVQPVTLPAALGNGRLRVGPEVTCSQETRGVPETTDGEPESPSF</sequence>
<gene>
    <name evidence="3" type="ORF">JK359_01030</name>
</gene>
<feature type="signal peptide" evidence="2">
    <location>
        <begin position="1"/>
        <end position="27"/>
    </location>
</feature>
<evidence type="ECO:0000256" key="2">
    <source>
        <dbReference type="SAM" id="SignalP"/>
    </source>
</evidence>
<evidence type="ECO:0000313" key="4">
    <source>
        <dbReference type="Proteomes" id="UP000661858"/>
    </source>
</evidence>
<organism evidence="3 4">
    <name type="scientific">Streptomyces actinomycinicus</name>
    <dbReference type="NCBI Taxonomy" id="1695166"/>
    <lineage>
        <taxon>Bacteria</taxon>
        <taxon>Bacillati</taxon>
        <taxon>Actinomycetota</taxon>
        <taxon>Actinomycetes</taxon>
        <taxon>Kitasatosporales</taxon>
        <taxon>Streptomycetaceae</taxon>
        <taxon>Streptomyces</taxon>
    </lineage>
</organism>
<evidence type="ECO:0008006" key="5">
    <source>
        <dbReference type="Google" id="ProtNLM"/>
    </source>
</evidence>
<keyword evidence="2" id="KW-0732">Signal</keyword>
<keyword evidence="4" id="KW-1185">Reference proteome</keyword>
<name>A0A937EEB0_9ACTN</name>
<reference evidence="3" key="1">
    <citation type="submission" date="2021-01" db="EMBL/GenBank/DDBJ databases">
        <title>WGS of actinomycetes isolated from Thailand.</title>
        <authorList>
            <person name="Thawai C."/>
        </authorList>
    </citation>
    <scope>NUCLEOTIDE SEQUENCE</scope>
    <source>
        <strain evidence="3">RCU-197</strain>
    </source>
</reference>
<feature type="compositionally biased region" description="Acidic residues" evidence="1">
    <location>
        <begin position="98"/>
        <end position="107"/>
    </location>
</feature>
<dbReference type="Proteomes" id="UP000661858">
    <property type="component" value="Unassembled WGS sequence"/>
</dbReference>
<dbReference type="AlphaFoldDB" id="A0A937EEB0"/>
<evidence type="ECO:0000313" key="3">
    <source>
        <dbReference type="EMBL" id="MBL1080570.1"/>
    </source>
</evidence>
<dbReference type="EMBL" id="JAERRK010000001">
    <property type="protein sequence ID" value="MBL1080570.1"/>
    <property type="molecule type" value="Genomic_DNA"/>
</dbReference>
<proteinExistence type="predicted"/>
<evidence type="ECO:0000256" key="1">
    <source>
        <dbReference type="SAM" id="MobiDB-lite"/>
    </source>
</evidence>